<dbReference type="EMBL" id="JYIT01000057">
    <property type="protein sequence ID" value="KJL27171.1"/>
    <property type="molecule type" value="Genomic_DNA"/>
</dbReference>
<evidence type="ECO:0000313" key="3">
    <source>
        <dbReference type="EMBL" id="KJL27171.1"/>
    </source>
</evidence>
<name>A0A0F0L6L2_9MICO</name>
<feature type="compositionally biased region" description="Basic and acidic residues" evidence="1">
    <location>
        <begin position="104"/>
        <end position="118"/>
    </location>
</feature>
<proteinExistence type="predicted"/>
<evidence type="ECO:0000313" key="4">
    <source>
        <dbReference type="Proteomes" id="UP000033448"/>
    </source>
</evidence>
<protein>
    <recommendedName>
        <fullName evidence="2">DUF7882 domain-containing protein</fullName>
    </recommendedName>
</protein>
<accession>A0A0F0L6L2</accession>
<gene>
    <name evidence="3" type="ORF">RL72_00639</name>
</gene>
<organism evidence="3 4">
    <name type="scientific">Microbacterium azadirachtae</name>
    <dbReference type="NCBI Taxonomy" id="582680"/>
    <lineage>
        <taxon>Bacteria</taxon>
        <taxon>Bacillati</taxon>
        <taxon>Actinomycetota</taxon>
        <taxon>Actinomycetes</taxon>
        <taxon>Micrococcales</taxon>
        <taxon>Microbacteriaceae</taxon>
        <taxon>Microbacterium</taxon>
    </lineage>
</organism>
<dbReference type="InterPro" id="IPR057204">
    <property type="entry name" value="DUF7882"/>
</dbReference>
<keyword evidence="4" id="KW-1185">Reference proteome</keyword>
<feature type="region of interest" description="Disordered" evidence="1">
    <location>
        <begin position="92"/>
        <end position="118"/>
    </location>
</feature>
<evidence type="ECO:0000259" key="2">
    <source>
        <dbReference type="Pfam" id="PF25355"/>
    </source>
</evidence>
<dbReference type="PATRIC" id="fig|582680.7.peg.659"/>
<dbReference type="Proteomes" id="UP000033448">
    <property type="component" value="Unassembled WGS sequence"/>
</dbReference>
<reference evidence="3 4" key="1">
    <citation type="submission" date="2015-02" db="EMBL/GenBank/DDBJ databases">
        <title>Draft genome sequences of ten Microbacterium spp. with emphasis on heavy metal contaminated environments.</title>
        <authorList>
            <person name="Corretto E."/>
        </authorList>
    </citation>
    <scope>NUCLEOTIDE SEQUENCE [LARGE SCALE GENOMIC DNA]</scope>
    <source>
        <strain evidence="3 4">DSM 23848</strain>
    </source>
</reference>
<dbReference type="AlphaFoldDB" id="A0A0F0L6L2"/>
<feature type="domain" description="DUF7882" evidence="2">
    <location>
        <begin position="1"/>
        <end position="94"/>
    </location>
</feature>
<sequence>MYYGGSAAPIRIDDRVLAHLKIVITTKLRRGESFTVSWPHGDGEPTGRSSIWLHPAVPLRFVFAEPVAPDLDRPYLAKLANAANSAGGIHLTAEDIDGSSGRAPGHEPRGARHDHPVG</sequence>
<evidence type="ECO:0000256" key="1">
    <source>
        <dbReference type="SAM" id="MobiDB-lite"/>
    </source>
</evidence>
<dbReference type="Pfam" id="PF25355">
    <property type="entry name" value="DUF7882"/>
    <property type="match status" value="1"/>
</dbReference>
<comment type="caution">
    <text evidence="3">The sequence shown here is derived from an EMBL/GenBank/DDBJ whole genome shotgun (WGS) entry which is preliminary data.</text>
</comment>